<comment type="caution">
    <text evidence="1">The sequence shown here is derived from an EMBL/GenBank/DDBJ whole genome shotgun (WGS) entry which is preliminary data.</text>
</comment>
<name>A0A8S3UW49_MYTED</name>
<keyword evidence="2" id="KW-1185">Reference proteome</keyword>
<protein>
    <submittedName>
        <fullName evidence="1">Uncharacterized protein</fullName>
    </submittedName>
</protein>
<dbReference type="EMBL" id="CAJPWZ010002995">
    <property type="protein sequence ID" value="CAG2249776.1"/>
    <property type="molecule type" value="Genomic_DNA"/>
</dbReference>
<dbReference type="Proteomes" id="UP000683360">
    <property type="component" value="Unassembled WGS sequence"/>
</dbReference>
<sequence length="294" mass="34569">MSSVIVPTLKGLAFTEEEDEILLLLSDFIGFLRSKREEADKSVRPDNLKVELSKRNLLRTSNDQVYVTFQGILLYTANHINDFAVCNNIIGEISNILCTKRKKEDNISTLDLYREISELNIFGSYKYLSNEKAIQTLYVNYKTVFTNEEWSKITIFEHQFWKNNRTELEYEESLRRKKLFLLKLKQAADVGKKLSFDGSRLIYENQRRREASEVINGVYQILFEVMLLLNIDLCTYILAYKCAHHFQHVFVILSVDNLNFIYKLSHCATDHKLFTEFIKQLFITVINVIVLQYR</sequence>
<proteinExistence type="predicted"/>
<reference evidence="1" key="1">
    <citation type="submission" date="2021-03" db="EMBL/GenBank/DDBJ databases">
        <authorList>
            <person name="Bekaert M."/>
        </authorList>
    </citation>
    <scope>NUCLEOTIDE SEQUENCE</scope>
</reference>
<evidence type="ECO:0000313" key="2">
    <source>
        <dbReference type="Proteomes" id="UP000683360"/>
    </source>
</evidence>
<organism evidence="1 2">
    <name type="scientific">Mytilus edulis</name>
    <name type="common">Blue mussel</name>
    <dbReference type="NCBI Taxonomy" id="6550"/>
    <lineage>
        <taxon>Eukaryota</taxon>
        <taxon>Metazoa</taxon>
        <taxon>Spiralia</taxon>
        <taxon>Lophotrochozoa</taxon>
        <taxon>Mollusca</taxon>
        <taxon>Bivalvia</taxon>
        <taxon>Autobranchia</taxon>
        <taxon>Pteriomorphia</taxon>
        <taxon>Mytilida</taxon>
        <taxon>Mytiloidea</taxon>
        <taxon>Mytilidae</taxon>
        <taxon>Mytilinae</taxon>
        <taxon>Mytilus</taxon>
    </lineage>
</organism>
<accession>A0A8S3UW49</accession>
<gene>
    <name evidence="1" type="ORF">MEDL_61522</name>
</gene>
<dbReference type="AlphaFoldDB" id="A0A8S3UW49"/>
<evidence type="ECO:0000313" key="1">
    <source>
        <dbReference type="EMBL" id="CAG2249776.1"/>
    </source>
</evidence>